<sequence>SNIAGQHNVVVSRKAQPSDNKTFSLLVLPDESSAKVISITGAEKTITVGENITLRILVQDAFNNVIAG</sequence>
<proteinExistence type="predicted"/>
<gene>
    <name evidence="1" type="ORF">Q604_UNBC16730G0001</name>
</gene>
<evidence type="ECO:0000313" key="1">
    <source>
        <dbReference type="EMBL" id="ETJ28403.1"/>
    </source>
</evidence>
<organism evidence="1">
    <name type="scientific">human gut metagenome</name>
    <dbReference type="NCBI Taxonomy" id="408170"/>
    <lineage>
        <taxon>unclassified sequences</taxon>
        <taxon>metagenomes</taxon>
        <taxon>organismal metagenomes</taxon>
    </lineage>
</organism>
<accession>W1XDL4</accession>
<name>W1XDL4_9ZZZZ</name>
<comment type="caution">
    <text evidence="1">The sequence shown here is derived from an EMBL/GenBank/DDBJ whole genome shotgun (WGS) entry which is preliminary data.</text>
</comment>
<dbReference type="AlphaFoldDB" id="W1XDL4"/>
<protein>
    <submittedName>
        <fullName evidence="1">Invasin/intimin protein</fullName>
    </submittedName>
</protein>
<feature type="non-terminal residue" evidence="1">
    <location>
        <position position="68"/>
    </location>
</feature>
<feature type="non-terminal residue" evidence="1">
    <location>
        <position position="1"/>
    </location>
</feature>
<dbReference type="EMBL" id="AZMM01016730">
    <property type="protein sequence ID" value="ETJ28403.1"/>
    <property type="molecule type" value="Genomic_DNA"/>
</dbReference>
<reference evidence="1" key="1">
    <citation type="submission" date="2013-12" db="EMBL/GenBank/DDBJ databases">
        <title>A Varibaculum cambriense genome reconstructed from a premature infant gut community with otherwise low bacterial novelty that shifts toward anaerobic metabolism during the third week of life.</title>
        <authorList>
            <person name="Brown C.T."/>
            <person name="Sharon I."/>
            <person name="Thomas B.C."/>
            <person name="Castelle C.J."/>
            <person name="Morowitz M.J."/>
            <person name="Banfield J.F."/>
        </authorList>
    </citation>
    <scope>NUCLEOTIDE SEQUENCE</scope>
</reference>